<name>A0A5E4NML1_9HEMI</name>
<dbReference type="Proteomes" id="UP000325440">
    <property type="component" value="Unassembled WGS sequence"/>
</dbReference>
<proteinExistence type="predicted"/>
<organism evidence="1 2">
    <name type="scientific">Cinara cedri</name>
    <dbReference type="NCBI Taxonomy" id="506608"/>
    <lineage>
        <taxon>Eukaryota</taxon>
        <taxon>Metazoa</taxon>
        <taxon>Ecdysozoa</taxon>
        <taxon>Arthropoda</taxon>
        <taxon>Hexapoda</taxon>
        <taxon>Insecta</taxon>
        <taxon>Pterygota</taxon>
        <taxon>Neoptera</taxon>
        <taxon>Paraneoptera</taxon>
        <taxon>Hemiptera</taxon>
        <taxon>Sternorrhyncha</taxon>
        <taxon>Aphidomorpha</taxon>
        <taxon>Aphidoidea</taxon>
        <taxon>Aphididae</taxon>
        <taxon>Lachninae</taxon>
        <taxon>Cinara</taxon>
    </lineage>
</organism>
<dbReference type="AlphaFoldDB" id="A0A5E4NML1"/>
<feature type="non-terminal residue" evidence="1">
    <location>
        <position position="65"/>
    </location>
</feature>
<protein>
    <submittedName>
        <fullName evidence="1">Uncharacterized protein</fullName>
    </submittedName>
</protein>
<keyword evidence="2" id="KW-1185">Reference proteome</keyword>
<accession>A0A5E4NML1</accession>
<reference evidence="1 2" key="1">
    <citation type="submission" date="2019-08" db="EMBL/GenBank/DDBJ databases">
        <authorList>
            <person name="Alioto T."/>
            <person name="Alioto T."/>
            <person name="Gomez Garrido J."/>
        </authorList>
    </citation>
    <scope>NUCLEOTIDE SEQUENCE [LARGE SCALE GENOMIC DNA]</scope>
</reference>
<evidence type="ECO:0000313" key="2">
    <source>
        <dbReference type="Proteomes" id="UP000325440"/>
    </source>
</evidence>
<gene>
    <name evidence="1" type="ORF">CINCED_3A011272</name>
</gene>
<dbReference type="EMBL" id="CABPRJ010002447">
    <property type="protein sequence ID" value="VVC46198.1"/>
    <property type="molecule type" value="Genomic_DNA"/>
</dbReference>
<evidence type="ECO:0000313" key="1">
    <source>
        <dbReference type="EMBL" id="VVC46198.1"/>
    </source>
</evidence>
<sequence>MCDLECWNKIWIDEDLTAKKLFDLKRSSDGGDHNWVIRYFNGSPRVVKKKISNGSSKKRVTCRGC</sequence>